<dbReference type="Pfam" id="PF01370">
    <property type="entry name" value="Epimerase"/>
    <property type="match status" value="1"/>
</dbReference>
<dbReference type="PANTHER" id="PTHR10366">
    <property type="entry name" value="NAD DEPENDENT EPIMERASE/DEHYDRATASE"/>
    <property type="match status" value="1"/>
</dbReference>
<proteinExistence type="inferred from homology"/>
<feature type="domain" description="NAD-dependent epimerase/dehydratase" evidence="3">
    <location>
        <begin position="13"/>
        <end position="267"/>
    </location>
</feature>
<evidence type="ECO:0000313" key="5">
    <source>
        <dbReference type="Proteomes" id="UP000799757"/>
    </source>
</evidence>
<dbReference type="SUPFAM" id="SSF51735">
    <property type="entry name" value="NAD(P)-binding Rossmann-fold domains"/>
    <property type="match status" value="1"/>
</dbReference>
<keyword evidence="5" id="KW-1185">Reference proteome</keyword>
<dbReference type="OrthoDB" id="2735536at2759"/>
<dbReference type="InterPro" id="IPR001509">
    <property type="entry name" value="Epimerase_deHydtase"/>
</dbReference>
<reference evidence="4" key="1">
    <citation type="journal article" date="2020" name="Stud. Mycol.">
        <title>101 Dothideomycetes genomes: a test case for predicting lifestyles and emergence of pathogens.</title>
        <authorList>
            <person name="Haridas S."/>
            <person name="Albert R."/>
            <person name="Binder M."/>
            <person name="Bloem J."/>
            <person name="Labutti K."/>
            <person name="Salamov A."/>
            <person name="Andreopoulos B."/>
            <person name="Baker S."/>
            <person name="Barry K."/>
            <person name="Bills G."/>
            <person name="Bluhm B."/>
            <person name="Cannon C."/>
            <person name="Castanera R."/>
            <person name="Culley D."/>
            <person name="Daum C."/>
            <person name="Ezra D."/>
            <person name="Gonzalez J."/>
            <person name="Henrissat B."/>
            <person name="Kuo A."/>
            <person name="Liang C."/>
            <person name="Lipzen A."/>
            <person name="Lutzoni F."/>
            <person name="Magnuson J."/>
            <person name="Mondo S."/>
            <person name="Nolan M."/>
            <person name="Ohm R."/>
            <person name="Pangilinan J."/>
            <person name="Park H.-J."/>
            <person name="Ramirez L."/>
            <person name="Alfaro M."/>
            <person name="Sun H."/>
            <person name="Tritt A."/>
            <person name="Yoshinaga Y."/>
            <person name="Zwiers L.-H."/>
            <person name="Turgeon B."/>
            <person name="Goodwin S."/>
            <person name="Spatafora J."/>
            <person name="Crous P."/>
            <person name="Grigoriev I."/>
        </authorList>
    </citation>
    <scope>NUCLEOTIDE SEQUENCE</scope>
    <source>
        <strain evidence="4">CBS 109.77</strain>
    </source>
</reference>
<dbReference type="AlphaFoldDB" id="A0A6A6XGR6"/>
<protein>
    <submittedName>
        <fullName evidence="4">NAD(P)-binding protein</fullName>
    </submittedName>
</protein>
<accession>A0A6A6XGR6</accession>
<gene>
    <name evidence="4" type="ORF">K505DRAFT_273879</name>
</gene>
<dbReference type="EMBL" id="MU001869">
    <property type="protein sequence ID" value="KAF2795095.1"/>
    <property type="molecule type" value="Genomic_DNA"/>
</dbReference>
<evidence type="ECO:0000313" key="4">
    <source>
        <dbReference type="EMBL" id="KAF2795095.1"/>
    </source>
</evidence>
<evidence type="ECO:0000259" key="3">
    <source>
        <dbReference type="Pfam" id="PF01370"/>
    </source>
</evidence>
<organism evidence="4 5">
    <name type="scientific">Melanomma pulvis-pyrius CBS 109.77</name>
    <dbReference type="NCBI Taxonomy" id="1314802"/>
    <lineage>
        <taxon>Eukaryota</taxon>
        <taxon>Fungi</taxon>
        <taxon>Dikarya</taxon>
        <taxon>Ascomycota</taxon>
        <taxon>Pezizomycotina</taxon>
        <taxon>Dothideomycetes</taxon>
        <taxon>Pleosporomycetidae</taxon>
        <taxon>Pleosporales</taxon>
        <taxon>Melanommataceae</taxon>
        <taxon>Melanomma</taxon>
    </lineage>
</organism>
<evidence type="ECO:0000256" key="1">
    <source>
        <dbReference type="ARBA" id="ARBA00023002"/>
    </source>
</evidence>
<dbReference type="Gene3D" id="3.40.50.720">
    <property type="entry name" value="NAD(P)-binding Rossmann-like Domain"/>
    <property type="match status" value="1"/>
</dbReference>
<evidence type="ECO:0000256" key="2">
    <source>
        <dbReference type="ARBA" id="ARBA00023445"/>
    </source>
</evidence>
<sequence length="370" mass="40772">MPMVPTFEDRGLVAITGANGTIGYASVIHALRTGYRVRCILRREDAIQRLRSGPSLRQYKEKIEYAIVTDNTIPGAYDSALVGARYVVHIAGVWPMPNYHPDNEIYHPFVKSMSNILSAAAKSGTVRRIVFTQAGAALVNPDDGDTLGTKMDQVLNEYIKINATSAAFRPPLPSPHHAYCGAKAYCMTYLHSLQTQPQSKPPFSIIQVIPGTVIGPSELITTSSEAYTQMDRMSKALLFNEAKPRYAFGFVHVQDCAAVHIAALDEEEVPEIEVPNWFIAASSNEAGKEGGDVWREAGDVVEEEFGEEVESGLFTVGRENVPVNMPYHVDSTLTERMLLGGEKFRSLGESVKEVGKWYSSLVKRESATRK</sequence>
<comment type="similarity">
    <text evidence="2">Belongs to the NAD(P)-dependent epimerase/dehydratase family. Dihydroflavonol-4-reductase subfamily.</text>
</comment>
<name>A0A6A6XGR6_9PLEO</name>
<dbReference type="InterPro" id="IPR036291">
    <property type="entry name" value="NAD(P)-bd_dom_sf"/>
</dbReference>
<dbReference type="GO" id="GO:0016616">
    <property type="term" value="F:oxidoreductase activity, acting on the CH-OH group of donors, NAD or NADP as acceptor"/>
    <property type="evidence" value="ECO:0007669"/>
    <property type="project" value="TreeGrafter"/>
</dbReference>
<dbReference type="InterPro" id="IPR050425">
    <property type="entry name" value="NAD(P)_dehydrat-like"/>
</dbReference>
<dbReference type="Proteomes" id="UP000799757">
    <property type="component" value="Unassembled WGS sequence"/>
</dbReference>
<keyword evidence="1" id="KW-0560">Oxidoreductase</keyword>
<dbReference type="PANTHER" id="PTHR10366:SF564">
    <property type="entry name" value="STEROL-4-ALPHA-CARBOXYLATE 3-DEHYDROGENASE, DECARBOXYLATING"/>
    <property type="match status" value="1"/>
</dbReference>